<reference evidence="1 2" key="1">
    <citation type="submission" date="2018-10" db="EMBL/GenBank/DDBJ databases">
        <authorList>
            <person name="Li J."/>
        </authorList>
    </citation>
    <scope>NUCLEOTIDE SEQUENCE [LARGE SCALE GENOMIC DNA]</scope>
    <source>
        <strain evidence="1 2">JCM 11654</strain>
    </source>
</reference>
<protein>
    <submittedName>
        <fullName evidence="1">DUF1349 domain-containing protein</fullName>
    </submittedName>
</protein>
<dbReference type="SUPFAM" id="SSF49899">
    <property type="entry name" value="Concanavalin A-like lectins/glucanases"/>
    <property type="match status" value="1"/>
</dbReference>
<comment type="caution">
    <text evidence="1">The sequence shown here is derived from an EMBL/GenBank/DDBJ whole genome shotgun (WGS) entry which is preliminary data.</text>
</comment>
<evidence type="ECO:0000313" key="2">
    <source>
        <dbReference type="Proteomes" id="UP000269438"/>
    </source>
</evidence>
<dbReference type="AlphaFoldDB" id="A0A3L7AUK4"/>
<proteinExistence type="predicted"/>
<sequence>MTDRLIPWSAGTWTTAPVSATQTDAGLVVEAAEGSDAWRHTSYGFVHDTEHALITPFAVGRAVEVSFSAEFSEQFDQAGVFLRAAEDTWIKAGVEFADGALQLGAVVTHVNSDWSVAPVPEWNARVITIRVSRDETSVTVRARVDAEPWRLVRVAPLAGSLAVSAGPLICAPTRAGFSATFLGWTETAADAELH</sequence>
<dbReference type="Proteomes" id="UP000269438">
    <property type="component" value="Unassembled WGS sequence"/>
</dbReference>
<dbReference type="OrthoDB" id="9814707at2"/>
<accession>A0A3L7AUK4</accession>
<keyword evidence="2" id="KW-1185">Reference proteome</keyword>
<name>A0A3L7AUK4_9MICO</name>
<gene>
    <name evidence="1" type="ORF">D9V34_04500</name>
</gene>
<dbReference type="PANTHER" id="PTHR35332">
    <property type="entry name" value="REGULATION OF ENOLASE PROTEIN 1"/>
    <property type="match status" value="1"/>
</dbReference>
<dbReference type="Gene3D" id="2.60.120.200">
    <property type="match status" value="1"/>
</dbReference>
<organism evidence="1 2">
    <name type="scientific">Mycetocola lacteus</name>
    <dbReference type="NCBI Taxonomy" id="76637"/>
    <lineage>
        <taxon>Bacteria</taxon>
        <taxon>Bacillati</taxon>
        <taxon>Actinomycetota</taxon>
        <taxon>Actinomycetes</taxon>
        <taxon>Micrococcales</taxon>
        <taxon>Microbacteriaceae</taxon>
        <taxon>Mycetocola</taxon>
    </lineage>
</organism>
<dbReference type="RefSeq" id="WP_121687681.1">
    <property type="nucleotide sequence ID" value="NZ_RCUY01000002.1"/>
</dbReference>
<dbReference type="Pfam" id="PF07081">
    <property type="entry name" value="DUF1349"/>
    <property type="match status" value="1"/>
</dbReference>
<dbReference type="InterPro" id="IPR013320">
    <property type="entry name" value="ConA-like_dom_sf"/>
</dbReference>
<evidence type="ECO:0000313" key="1">
    <source>
        <dbReference type="EMBL" id="RLP84066.1"/>
    </source>
</evidence>
<dbReference type="InterPro" id="IPR009784">
    <property type="entry name" value="DUF1349"/>
</dbReference>
<dbReference type="EMBL" id="RCUY01000002">
    <property type="protein sequence ID" value="RLP84066.1"/>
    <property type="molecule type" value="Genomic_DNA"/>
</dbReference>
<dbReference type="PANTHER" id="PTHR35332:SF2">
    <property type="entry name" value="REGULATION OF ENOLASE PROTEIN 1"/>
    <property type="match status" value="1"/>
</dbReference>